<dbReference type="GeneID" id="41351909"/>
<proteinExistence type="predicted"/>
<accession>E7AB83</accession>
<dbReference type="RefSeq" id="WP_013470002.1">
    <property type="nucleotide sequence ID" value="NC_014810.2"/>
</dbReference>
<reference evidence="1 2" key="1">
    <citation type="journal article" date="2011" name="Genome Biol. Evol.">
        <title>Comparative whole genome sequence analysis of the carcinogenic bacterial model pathogen Helicobacter felis.</title>
        <authorList>
            <person name="Arnold I.C."/>
            <person name="Zigova Z."/>
            <person name="Holden M."/>
            <person name="Lawley T.D."/>
            <person name="Rad R."/>
            <person name="Dougan G."/>
            <person name="Falkow S."/>
            <person name="Bentley S.D."/>
            <person name="Muller A."/>
        </authorList>
    </citation>
    <scope>NUCLEOTIDE SEQUENCE [LARGE SCALE GENOMIC DNA]</scope>
    <source>
        <strain evidence="2">ATCC 49179 / CCUG 28539 / NCTC 12436 / CS1</strain>
    </source>
</reference>
<evidence type="ECO:0000313" key="1">
    <source>
        <dbReference type="EMBL" id="CBY83641.1"/>
    </source>
</evidence>
<dbReference type="Proteomes" id="UP000007934">
    <property type="component" value="Chromosome"/>
</dbReference>
<name>E7AB83_HELFC</name>
<dbReference type="AlphaFoldDB" id="E7AB83"/>
<organism evidence="1 2">
    <name type="scientific">Helicobacter felis (strain ATCC 49179 / CCUG 28539 / NCTC 12436 / CS1)</name>
    <dbReference type="NCBI Taxonomy" id="936155"/>
    <lineage>
        <taxon>Bacteria</taxon>
        <taxon>Pseudomonadati</taxon>
        <taxon>Campylobacterota</taxon>
        <taxon>Epsilonproteobacteria</taxon>
        <taxon>Campylobacterales</taxon>
        <taxon>Helicobacteraceae</taxon>
        <taxon>Helicobacter</taxon>
    </lineage>
</organism>
<dbReference type="HOGENOM" id="CLU_645245_0_0_7"/>
<dbReference type="EMBL" id="FQ670179">
    <property type="protein sequence ID" value="CBY83641.1"/>
    <property type="molecule type" value="Genomic_DNA"/>
</dbReference>
<evidence type="ECO:0000313" key="2">
    <source>
        <dbReference type="Proteomes" id="UP000007934"/>
    </source>
</evidence>
<dbReference type="eggNOG" id="COG0443">
    <property type="taxonomic scope" value="Bacteria"/>
</dbReference>
<gene>
    <name evidence="1" type="ordered locus">Hfelis_15570</name>
</gene>
<dbReference type="KEGG" id="hfe:HFELIS_15570"/>
<dbReference type="OrthoDB" id="8476780at2"/>
<protein>
    <submittedName>
        <fullName evidence="1">Uncharacterized protein</fullName>
    </submittedName>
</protein>
<dbReference type="STRING" id="936155.HFELIS_15570"/>
<sequence>MEHTKAIKGTYLSEEALEAQMGASWQEFIKNEALENPKQPFTKHIVACFELFKEYATKTEVITLNETSFYLPQQKLFGFVYLNNHNGYYGYIPSPLHVLCAHLAGDAYHDTKFSQEQVENVFESLYPKLPVLRDQQQQKITNGIRIWRNNLDILDSSCNSYVRDTNRYYYLRDDNVLNQDYNPNYTRWFLDLVPAPKALQKIFKRFYRTPKTQIGIKCLEGQNWLNILRNDMRNNYTSNAQDYLQRYTFSQLATQEQKDFLAKILEVCNAGLPLEKAIEQAYKEALSTIKINRLKAIVESPDYAVLQAFSYDSQAQKYTLKDPKALSVRGDGFEELLQADTIRANLKPYDSKILSDANRGLWELWEDQGTGEGELVPFKSPVMARNPKADIKEGIVGIDFGTTSSVVVCQEESAHIYPLRIGLGI</sequence>
<keyword evidence="2" id="KW-1185">Reference proteome</keyword>